<sequence length="202" mass="21589">MTTTSHRTRWGLIALLSLLVAGCALATFAAQADPVAGIRMAIRSTARTSLLLFCAAFGAAALHARWPGAATRWLRANRRELGLSFAASHTMHAAALATLHQASPGTFAALVNPAMWVLGGLGYVFIAAMALTSTNAAQRAMGANWRRLHLIGGYYLAIGLFNGVIKHLNEGAIYWLMATLVVSVLVLRWTQPRRQGLALGKV</sequence>
<dbReference type="GO" id="GO:0020037">
    <property type="term" value="F:heme binding"/>
    <property type="evidence" value="ECO:0007669"/>
    <property type="project" value="TreeGrafter"/>
</dbReference>
<dbReference type="GO" id="GO:0005886">
    <property type="term" value="C:plasma membrane"/>
    <property type="evidence" value="ECO:0007669"/>
    <property type="project" value="TreeGrafter"/>
</dbReference>
<reference evidence="3 4" key="2">
    <citation type="submission" date="2018-12" db="EMBL/GenBank/DDBJ databases">
        <title>Rhizobacter gummiphilus sp. nov., a rubber-degrading bacterium isolated from the soil of a botanical garden in Japan.</title>
        <authorList>
            <person name="Shunsuke S.S."/>
        </authorList>
    </citation>
    <scope>NUCLEOTIDE SEQUENCE [LARGE SCALE GENOMIC DNA]</scope>
    <source>
        <strain evidence="3 4">S-16</strain>
    </source>
</reference>
<dbReference type="AlphaFoldDB" id="A0A3N7K774"/>
<keyword evidence="1" id="KW-1133">Transmembrane helix</keyword>
<name>A0A3N7K774_9BURK</name>
<dbReference type="PANTHER" id="PTHR36964:SF1">
    <property type="entry name" value="PROTEIN-METHIONINE-SULFOXIDE REDUCTASE HEME-BINDING SUBUNIT MSRQ"/>
    <property type="match status" value="1"/>
</dbReference>
<accession>A0A3N7K774</accession>
<feature type="chain" id="PRO_5018048344" description="Ferric oxidoreductase domain-containing protein" evidence="2">
    <location>
        <begin position="27"/>
        <end position="202"/>
    </location>
</feature>
<evidence type="ECO:0008006" key="5">
    <source>
        <dbReference type="Google" id="ProtNLM"/>
    </source>
</evidence>
<proteinExistence type="predicted"/>
<dbReference type="PANTHER" id="PTHR36964">
    <property type="entry name" value="PROTEIN-METHIONINE-SULFOXIDE REDUCTASE HEME-BINDING SUBUNIT MSRQ"/>
    <property type="match status" value="1"/>
</dbReference>
<feature type="transmembrane region" description="Helical" evidence="1">
    <location>
        <begin position="171"/>
        <end position="189"/>
    </location>
</feature>
<protein>
    <recommendedName>
        <fullName evidence="5">Ferric oxidoreductase domain-containing protein</fullName>
    </recommendedName>
</protein>
<feature type="signal peptide" evidence="2">
    <location>
        <begin position="1"/>
        <end position="26"/>
    </location>
</feature>
<keyword evidence="1" id="KW-0812">Transmembrane</keyword>
<evidence type="ECO:0000313" key="3">
    <source>
        <dbReference type="EMBL" id="RQP26705.1"/>
    </source>
</evidence>
<dbReference type="Proteomes" id="UP000267464">
    <property type="component" value="Unassembled WGS sequence"/>
</dbReference>
<feature type="transmembrane region" description="Helical" evidence="1">
    <location>
        <begin position="81"/>
        <end position="102"/>
    </location>
</feature>
<gene>
    <name evidence="3" type="ORF">DZC73_06830</name>
</gene>
<keyword evidence="2" id="KW-0732">Signal</keyword>
<dbReference type="OrthoDB" id="552353at2"/>
<feature type="transmembrane region" description="Helical" evidence="1">
    <location>
        <begin position="114"/>
        <end position="136"/>
    </location>
</feature>
<evidence type="ECO:0000313" key="4">
    <source>
        <dbReference type="Proteomes" id="UP000267464"/>
    </source>
</evidence>
<evidence type="ECO:0000256" key="2">
    <source>
        <dbReference type="SAM" id="SignalP"/>
    </source>
</evidence>
<dbReference type="PROSITE" id="PS51257">
    <property type="entry name" value="PROKAR_LIPOPROTEIN"/>
    <property type="match status" value="1"/>
</dbReference>
<feature type="transmembrane region" description="Helical" evidence="1">
    <location>
        <begin position="148"/>
        <end position="165"/>
    </location>
</feature>
<organism evidence="3 4">
    <name type="scientific">Piscinibacter terrae</name>
    <dbReference type="NCBI Taxonomy" id="2496871"/>
    <lineage>
        <taxon>Bacteria</taxon>
        <taxon>Pseudomonadati</taxon>
        <taxon>Pseudomonadota</taxon>
        <taxon>Betaproteobacteria</taxon>
        <taxon>Burkholderiales</taxon>
        <taxon>Sphaerotilaceae</taxon>
        <taxon>Piscinibacter</taxon>
    </lineage>
</organism>
<keyword evidence="1" id="KW-0472">Membrane</keyword>
<dbReference type="EMBL" id="QUSW01000001">
    <property type="protein sequence ID" value="RQP26705.1"/>
    <property type="molecule type" value="Genomic_DNA"/>
</dbReference>
<dbReference type="GO" id="GO:0010181">
    <property type="term" value="F:FMN binding"/>
    <property type="evidence" value="ECO:0007669"/>
    <property type="project" value="TreeGrafter"/>
</dbReference>
<reference evidence="3 4" key="1">
    <citation type="submission" date="2018-08" db="EMBL/GenBank/DDBJ databases">
        <authorList>
            <person name="Khan S.A."/>
            <person name="Jeon C.O."/>
            <person name="Chun B.H."/>
            <person name="Jeong S.E."/>
        </authorList>
    </citation>
    <scope>NUCLEOTIDE SEQUENCE [LARGE SCALE GENOMIC DNA]</scope>
    <source>
        <strain evidence="3 4">S-16</strain>
    </source>
</reference>
<dbReference type="RefSeq" id="WP_124539398.1">
    <property type="nucleotide sequence ID" value="NZ_QUSW01000001.1"/>
</dbReference>
<evidence type="ECO:0000256" key="1">
    <source>
        <dbReference type="SAM" id="Phobius"/>
    </source>
</evidence>
<dbReference type="InterPro" id="IPR022837">
    <property type="entry name" value="MsrQ-like"/>
</dbReference>
<keyword evidence="4" id="KW-1185">Reference proteome</keyword>
<feature type="transmembrane region" description="Helical" evidence="1">
    <location>
        <begin position="48"/>
        <end position="69"/>
    </location>
</feature>
<dbReference type="GO" id="GO:0016679">
    <property type="term" value="F:oxidoreductase activity, acting on diphenols and related substances as donors"/>
    <property type="evidence" value="ECO:0007669"/>
    <property type="project" value="TreeGrafter"/>
</dbReference>
<comment type="caution">
    <text evidence="3">The sequence shown here is derived from an EMBL/GenBank/DDBJ whole genome shotgun (WGS) entry which is preliminary data.</text>
</comment>